<organism evidence="11 12">
    <name type="scientific">Acrodontium crateriforme</name>
    <dbReference type="NCBI Taxonomy" id="150365"/>
    <lineage>
        <taxon>Eukaryota</taxon>
        <taxon>Fungi</taxon>
        <taxon>Dikarya</taxon>
        <taxon>Ascomycota</taxon>
        <taxon>Pezizomycotina</taxon>
        <taxon>Dothideomycetes</taxon>
        <taxon>Dothideomycetidae</taxon>
        <taxon>Mycosphaerellales</taxon>
        <taxon>Teratosphaeriaceae</taxon>
        <taxon>Acrodontium</taxon>
    </lineage>
</organism>
<evidence type="ECO:0000256" key="7">
    <source>
        <dbReference type="ARBA" id="ARBA00023242"/>
    </source>
</evidence>
<sequence length="254" mass="28629">MPVHLATSDNNQLPLMSDTHESTMSLSSDEYRTIDQIRQKLFQLSSSIQSVKVDLERNEPLPKPEALASSAHILNYSLTQFNQIFAQHRQFLNAAHAYPLPNFPGTTQEVLLGQLVKKKLEPRAQDWVDEYSQATFGEEDAKKPFRHEQMRQLWDWAGPSSSDVVRELITNDAFEDDYTFAEREAGIENVVTGLKRTLGDDSDEDDEDGDKMDEDVGVEVEKSAEPGIDTKMPPMPLDRILAFTMTGALPPGFK</sequence>
<dbReference type="GO" id="GO:0000978">
    <property type="term" value="F:RNA polymerase II cis-regulatory region sequence-specific DNA binding"/>
    <property type="evidence" value="ECO:0007669"/>
    <property type="project" value="TreeGrafter"/>
</dbReference>
<evidence type="ECO:0000256" key="4">
    <source>
        <dbReference type="ARBA" id="ARBA00023015"/>
    </source>
</evidence>
<evidence type="ECO:0000256" key="8">
    <source>
        <dbReference type="ARBA" id="ARBA00031261"/>
    </source>
</evidence>
<keyword evidence="5 9" id="KW-0010">Activator</keyword>
<evidence type="ECO:0000313" key="12">
    <source>
        <dbReference type="Proteomes" id="UP001303373"/>
    </source>
</evidence>
<evidence type="ECO:0000256" key="2">
    <source>
        <dbReference type="ARBA" id="ARBA00005716"/>
    </source>
</evidence>
<dbReference type="Proteomes" id="UP001303373">
    <property type="component" value="Chromosome 7"/>
</dbReference>
<dbReference type="Gene3D" id="6.10.250.2610">
    <property type="match status" value="1"/>
</dbReference>
<dbReference type="GO" id="GO:0003712">
    <property type="term" value="F:transcription coregulator activity"/>
    <property type="evidence" value="ECO:0007669"/>
    <property type="project" value="InterPro"/>
</dbReference>
<feature type="compositionally biased region" description="Acidic residues" evidence="10">
    <location>
        <begin position="200"/>
        <end position="218"/>
    </location>
</feature>
<dbReference type="EMBL" id="CP138586">
    <property type="protein sequence ID" value="WPH02233.1"/>
    <property type="molecule type" value="Genomic_DNA"/>
</dbReference>
<comment type="similarity">
    <text evidence="2 9">Belongs to the Mediator complex subunit 8 family.</text>
</comment>
<evidence type="ECO:0000256" key="6">
    <source>
        <dbReference type="ARBA" id="ARBA00023163"/>
    </source>
</evidence>
<dbReference type="GO" id="GO:0006357">
    <property type="term" value="P:regulation of transcription by RNA polymerase II"/>
    <property type="evidence" value="ECO:0007669"/>
    <property type="project" value="InterPro"/>
</dbReference>
<dbReference type="AlphaFoldDB" id="A0AAQ3RD32"/>
<reference evidence="11 12" key="1">
    <citation type="submission" date="2023-11" db="EMBL/GenBank/DDBJ databases">
        <title>An acidophilic fungus is an integral part of prey digestion in a carnivorous sundew plant.</title>
        <authorList>
            <person name="Tsai I.J."/>
        </authorList>
    </citation>
    <scope>NUCLEOTIDE SEQUENCE [LARGE SCALE GENOMIC DNA]</scope>
    <source>
        <strain evidence="11">169a</strain>
    </source>
</reference>
<evidence type="ECO:0000256" key="10">
    <source>
        <dbReference type="SAM" id="MobiDB-lite"/>
    </source>
</evidence>
<dbReference type="GO" id="GO:0016592">
    <property type="term" value="C:mediator complex"/>
    <property type="evidence" value="ECO:0007669"/>
    <property type="project" value="InterPro"/>
</dbReference>
<gene>
    <name evidence="9" type="primary">MED8</name>
    <name evidence="11" type="ORF">R9X50_00508900</name>
</gene>
<dbReference type="GO" id="GO:0070847">
    <property type="term" value="C:core mediator complex"/>
    <property type="evidence" value="ECO:0007669"/>
    <property type="project" value="TreeGrafter"/>
</dbReference>
<protein>
    <recommendedName>
        <fullName evidence="3 9">Mediator of RNA polymerase II transcription subunit 8</fullName>
    </recommendedName>
    <alternativeName>
        <fullName evidence="8 9">Mediator complex subunit 8</fullName>
    </alternativeName>
</protein>
<accession>A0AAQ3RD32</accession>
<dbReference type="PANTHER" id="PTHR13074:SF9">
    <property type="entry name" value="MEDIATOR OF RNA POLYMERASE II TRANSCRIPTION SUBUNIT 8"/>
    <property type="match status" value="1"/>
</dbReference>
<keyword evidence="7 9" id="KW-0539">Nucleus</keyword>
<dbReference type="Pfam" id="PF10232">
    <property type="entry name" value="Med8"/>
    <property type="match status" value="1"/>
</dbReference>
<comment type="subcellular location">
    <subcellularLocation>
        <location evidence="1 9">Nucleus</location>
    </subcellularLocation>
</comment>
<evidence type="ECO:0000256" key="3">
    <source>
        <dbReference type="ARBA" id="ARBA00020637"/>
    </source>
</evidence>
<evidence type="ECO:0000256" key="9">
    <source>
        <dbReference type="RuleBase" id="RU364144"/>
    </source>
</evidence>
<comment type="subunit">
    <text evidence="9">Component of the Mediator complex.</text>
</comment>
<comment type="function">
    <text evidence="9">Component of the Mediator complex, a coactivator involved in the regulated transcription of nearly all RNA polymerase II-dependent genes. Mediator functions as a bridge to convey information from gene-specific regulatory proteins to the basal RNA polymerase II transcription machinery. Mediator is recruited to promoters by direct interactions with regulatory proteins and serves as a scaffold for the assembly of a functional preinitiation complex with RNA polymerase II and the general transcription factors.</text>
</comment>
<evidence type="ECO:0000256" key="5">
    <source>
        <dbReference type="ARBA" id="ARBA00023159"/>
    </source>
</evidence>
<proteinExistence type="inferred from homology"/>
<name>A0AAQ3RD32_9PEZI</name>
<feature type="region of interest" description="Disordered" evidence="10">
    <location>
        <begin position="196"/>
        <end position="235"/>
    </location>
</feature>
<dbReference type="InterPro" id="IPR019364">
    <property type="entry name" value="Mediatior_Med8_fun/met"/>
</dbReference>
<evidence type="ECO:0000313" key="11">
    <source>
        <dbReference type="EMBL" id="WPH02233.1"/>
    </source>
</evidence>
<dbReference type="Gene3D" id="1.20.58.1710">
    <property type="match status" value="1"/>
</dbReference>
<evidence type="ECO:0000256" key="1">
    <source>
        <dbReference type="ARBA" id="ARBA00004123"/>
    </source>
</evidence>
<dbReference type="PANTHER" id="PTHR13074">
    <property type="entry name" value="MEDIATOR OF RNA POLYMERASE II TRANSCRIPTION SUBUNIT 8"/>
    <property type="match status" value="1"/>
</dbReference>
<keyword evidence="6 9" id="KW-0804">Transcription</keyword>
<keyword evidence="4 9" id="KW-0805">Transcription regulation</keyword>
<keyword evidence="12" id="KW-1185">Reference proteome</keyword>